<gene>
    <name evidence="9" type="primary">msrB</name>
    <name evidence="11" type="ORF">EV698_0246</name>
</gene>
<name>A0A4Q8CYN5_9GAMM</name>
<evidence type="ECO:0000256" key="5">
    <source>
        <dbReference type="ARBA" id="ARBA00022833"/>
    </source>
</evidence>
<dbReference type="PROSITE" id="PS51790">
    <property type="entry name" value="MSRB"/>
    <property type="match status" value="1"/>
</dbReference>
<dbReference type="InterPro" id="IPR002579">
    <property type="entry name" value="Met_Sox_Rdtase_MsrB_dom"/>
</dbReference>
<dbReference type="PANTHER" id="PTHR10173:SF52">
    <property type="entry name" value="METHIONINE-R-SULFOXIDE REDUCTASE B1"/>
    <property type="match status" value="1"/>
</dbReference>
<evidence type="ECO:0000256" key="6">
    <source>
        <dbReference type="ARBA" id="ARBA00023002"/>
    </source>
</evidence>
<comment type="cofactor">
    <cofactor evidence="9">
        <name>Zn(2+)</name>
        <dbReference type="ChEBI" id="CHEBI:29105"/>
    </cofactor>
    <text evidence="9">Binds 1 zinc ion per subunit. The zinc ion is important for the structural integrity of the protein.</text>
</comment>
<dbReference type="FunFam" id="2.170.150.20:FF:000001">
    <property type="entry name" value="Peptide methionine sulfoxide reductase MsrB"/>
    <property type="match status" value="1"/>
</dbReference>
<reference evidence="11 12" key="1">
    <citation type="submission" date="2019-02" db="EMBL/GenBank/DDBJ databases">
        <title>Genomic Encyclopedia of Type Strains, Phase IV (KMG-IV): sequencing the most valuable type-strain genomes for metagenomic binning, comparative biology and taxonomic classification.</title>
        <authorList>
            <person name="Goeker M."/>
        </authorList>
    </citation>
    <scope>NUCLEOTIDE SEQUENCE [LARGE SCALE GENOMIC DNA]</scope>
    <source>
        <strain evidence="11 12">DSM 21056</strain>
    </source>
</reference>
<comment type="similarity">
    <text evidence="1 9">Belongs to the MsrB Met sulfoxide reductase family.</text>
</comment>
<evidence type="ECO:0000259" key="10">
    <source>
        <dbReference type="PROSITE" id="PS51790"/>
    </source>
</evidence>
<sequence>MTDSTDPKSTDWRERLTPAQFRVAREGGTEPPFSGEYNNLKADGMFHCVCCGKLLFDSRQKFDSGTGWPSFWSPANDDAVATESDGSMGMRRTEVHCPECQAHLGHVFPDGPEPTGLRYCINSVSLRFEARDGND</sequence>
<dbReference type="GO" id="GO:0030091">
    <property type="term" value="P:protein repair"/>
    <property type="evidence" value="ECO:0007669"/>
    <property type="project" value="InterPro"/>
</dbReference>
<feature type="binding site" evidence="9">
    <location>
        <position position="100"/>
    </location>
    <ligand>
        <name>Zn(2+)</name>
        <dbReference type="ChEBI" id="CHEBI:29105"/>
    </ligand>
</feature>
<dbReference type="InterPro" id="IPR011057">
    <property type="entry name" value="Mss4-like_sf"/>
</dbReference>
<dbReference type="InterPro" id="IPR028427">
    <property type="entry name" value="Met_Sox_Rdtase_MsrB"/>
</dbReference>
<evidence type="ECO:0000256" key="9">
    <source>
        <dbReference type="HAMAP-Rule" id="MF_01400"/>
    </source>
</evidence>
<keyword evidence="4 9" id="KW-0479">Metal-binding</keyword>
<evidence type="ECO:0000256" key="4">
    <source>
        <dbReference type="ARBA" id="ARBA00022723"/>
    </source>
</evidence>
<feature type="domain" description="MsrB" evidence="10">
    <location>
        <begin position="9"/>
        <end position="131"/>
    </location>
</feature>
<dbReference type="GO" id="GO:0006979">
    <property type="term" value="P:response to oxidative stress"/>
    <property type="evidence" value="ECO:0007669"/>
    <property type="project" value="InterPro"/>
</dbReference>
<evidence type="ECO:0000256" key="7">
    <source>
        <dbReference type="ARBA" id="ARBA00048488"/>
    </source>
</evidence>
<dbReference type="OrthoDB" id="9785497at2"/>
<keyword evidence="12" id="KW-1185">Reference proteome</keyword>
<organism evidence="11 12">
    <name type="scientific">Spiribacter vilamensis</name>
    <dbReference type="NCBI Taxonomy" id="531306"/>
    <lineage>
        <taxon>Bacteria</taxon>
        <taxon>Pseudomonadati</taxon>
        <taxon>Pseudomonadota</taxon>
        <taxon>Gammaproteobacteria</taxon>
        <taxon>Chromatiales</taxon>
        <taxon>Ectothiorhodospiraceae</taxon>
        <taxon>Spiribacter</taxon>
    </lineage>
</organism>
<keyword evidence="5 9" id="KW-0862">Zinc</keyword>
<dbReference type="RefSeq" id="WP_130502357.1">
    <property type="nucleotide sequence ID" value="NZ_SHLI01000001.1"/>
</dbReference>
<feature type="binding site" evidence="9">
    <location>
        <position position="48"/>
    </location>
    <ligand>
        <name>Zn(2+)</name>
        <dbReference type="ChEBI" id="CHEBI:29105"/>
    </ligand>
</feature>
<evidence type="ECO:0000256" key="2">
    <source>
        <dbReference type="ARBA" id="ARBA00012499"/>
    </source>
</evidence>
<evidence type="ECO:0000256" key="8">
    <source>
        <dbReference type="ARBA" id="ARBA00075819"/>
    </source>
</evidence>
<dbReference type="Proteomes" id="UP000292298">
    <property type="component" value="Unassembled WGS sequence"/>
</dbReference>
<evidence type="ECO:0000256" key="1">
    <source>
        <dbReference type="ARBA" id="ARBA00007174"/>
    </source>
</evidence>
<feature type="active site" description="Nucleophile" evidence="9">
    <location>
        <position position="120"/>
    </location>
</feature>
<dbReference type="Pfam" id="PF01641">
    <property type="entry name" value="SelR"/>
    <property type="match status" value="1"/>
</dbReference>
<dbReference type="GO" id="GO:0033743">
    <property type="term" value="F:peptide-methionine (R)-S-oxide reductase activity"/>
    <property type="evidence" value="ECO:0007669"/>
    <property type="project" value="UniProtKB-UniRule"/>
</dbReference>
<dbReference type="PANTHER" id="PTHR10173">
    <property type="entry name" value="METHIONINE SULFOXIDE REDUCTASE"/>
    <property type="match status" value="1"/>
</dbReference>
<proteinExistence type="inferred from homology"/>
<feature type="binding site" evidence="9">
    <location>
        <position position="51"/>
    </location>
    <ligand>
        <name>Zn(2+)</name>
        <dbReference type="ChEBI" id="CHEBI:29105"/>
    </ligand>
</feature>
<accession>A0A4Q8CYN5</accession>
<dbReference type="NCBIfam" id="TIGR00357">
    <property type="entry name" value="peptide-methionine (R)-S-oxide reductase MsrB"/>
    <property type="match status" value="1"/>
</dbReference>
<evidence type="ECO:0000256" key="3">
    <source>
        <dbReference type="ARBA" id="ARBA00021130"/>
    </source>
</evidence>
<dbReference type="EMBL" id="SHLI01000001">
    <property type="protein sequence ID" value="RZU98010.1"/>
    <property type="molecule type" value="Genomic_DNA"/>
</dbReference>
<dbReference type="Gene3D" id="2.170.150.20">
    <property type="entry name" value="Peptide methionine sulfoxide reductase"/>
    <property type="match status" value="1"/>
</dbReference>
<dbReference type="GO" id="GO:0005737">
    <property type="term" value="C:cytoplasm"/>
    <property type="evidence" value="ECO:0007669"/>
    <property type="project" value="TreeGrafter"/>
</dbReference>
<evidence type="ECO:0000313" key="11">
    <source>
        <dbReference type="EMBL" id="RZU98010.1"/>
    </source>
</evidence>
<comment type="catalytic activity">
    <reaction evidence="7 9">
        <text>L-methionyl-[protein] + [thioredoxin]-disulfide + H2O = L-methionyl-(R)-S-oxide-[protein] + [thioredoxin]-dithiol</text>
        <dbReference type="Rhea" id="RHEA:24164"/>
        <dbReference type="Rhea" id="RHEA-COMP:10698"/>
        <dbReference type="Rhea" id="RHEA-COMP:10700"/>
        <dbReference type="Rhea" id="RHEA-COMP:12313"/>
        <dbReference type="Rhea" id="RHEA-COMP:12314"/>
        <dbReference type="ChEBI" id="CHEBI:15377"/>
        <dbReference type="ChEBI" id="CHEBI:16044"/>
        <dbReference type="ChEBI" id="CHEBI:29950"/>
        <dbReference type="ChEBI" id="CHEBI:45764"/>
        <dbReference type="ChEBI" id="CHEBI:50058"/>
        <dbReference type="EC" id="1.8.4.12"/>
    </reaction>
</comment>
<comment type="caution">
    <text evidence="11">The sequence shown here is derived from an EMBL/GenBank/DDBJ whole genome shotgun (WGS) entry which is preliminary data.</text>
</comment>
<dbReference type="AlphaFoldDB" id="A0A4Q8CYN5"/>
<dbReference type="EC" id="1.8.4.12" evidence="2 9"/>
<keyword evidence="6 9" id="KW-0560">Oxidoreductase</keyword>
<dbReference type="GO" id="GO:0008270">
    <property type="term" value="F:zinc ion binding"/>
    <property type="evidence" value="ECO:0007669"/>
    <property type="project" value="UniProtKB-UniRule"/>
</dbReference>
<dbReference type="HAMAP" id="MF_01400">
    <property type="entry name" value="MsrB"/>
    <property type="match status" value="1"/>
</dbReference>
<feature type="binding site" evidence="9">
    <location>
        <position position="97"/>
    </location>
    <ligand>
        <name>Zn(2+)</name>
        <dbReference type="ChEBI" id="CHEBI:29105"/>
    </ligand>
</feature>
<dbReference type="SUPFAM" id="SSF51316">
    <property type="entry name" value="Mss4-like"/>
    <property type="match status" value="1"/>
</dbReference>
<evidence type="ECO:0000313" key="12">
    <source>
        <dbReference type="Proteomes" id="UP000292298"/>
    </source>
</evidence>
<protein>
    <recommendedName>
        <fullName evidence="3 9">Peptide methionine sulfoxide reductase MsrB</fullName>
        <ecNumber evidence="2 9">1.8.4.12</ecNumber>
    </recommendedName>
    <alternativeName>
        <fullName evidence="8 9">Peptide-methionine (R)-S-oxide reductase</fullName>
    </alternativeName>
</protein>